<dbReference type="InterPro" id="IPR014756">
    <property type="entry name" value="Ig_E-set"/>
</dbReference>
<dbReference type="Gene3D" id="2.60.40.770">
    <property type="match status" value="1"/>
</dbReference>
<dbReference type="EMBL" id="NCKV01034708">
    <property type="protein sequence ID" value="RWS18765.1"/>
    <property type="molecule type" value="Genomic_DNA"/>
</dbReference>
<dbReference type="OrthoDB" id="6489092at2759"/>
<dbReference type="AlphaFoldDB" id="A0A443RU98"/>
<dbReference type="VEuPathDB" id="VectorBase:LDEU013275"/>
<organism evidence="2 3">
    <name type="scientific">Leptotrombidium deliense</name>
    <dbReference type="NCBI Taxonomy" id="299467"/>
    <lineage>
        <taxon>Eukaryota</taxon>
        <taxon>Metazoa</taxon>
        <taxon>Ecdysozoa</taxon>
        <taxon>Arthropoda</taxon>
        <taxon>Chelicerata</taxon>
        <taxon>Arachnida</taxon>
        <taxon>Acari</taxon>
        <taxon>Acariformes</taxon>
        <taxon>Trombidiformes</taxon>
        <taxon>Prostigmata</taxon>
        <taxon>Anystina</taxon>
        <taxon>Parasitengona</taxon>
        <taxon>Trombiculoidea</taxon>
        <taxon>Trombiculidae</taxon>
        <taxon>Leptotrombidium</taxon>
    </lineage>
</organism>
<sequence>KKEVIWIDIDPCDSAPCNLPVNTSYCNLLVARNSSTVLFTGTATFPDSQSYPIPSIDMCEQTPGLCPLKQHDIKTAVYSTELPGFVPQANNVVINAQFIGDEEAMLGCANFTVNITG</sequence>
<evidence type="ECO:0000259" key="1">
    <source>
        <dbReference type="Pfam" id="PF02221"/>
    </source>
</evidence>
<dbReference type="Proteomes" id="UP000288716">
    <property type="component" value="Unassembled WGS sequence"/>
</dbReference>
<keyword evidence="3" id="KW-1185">Reference proteome</keyword>
<feature type="non-terminal residue" evidence="2">
    <location>
        <position position="1"/>
    </location>
</feature>
<evidence type="ECO:0000313" key="3">
    <source>
        <dbReference type="Proteomes" id="UP000288716"/>
    </source>
</evidence>
<protein>
    <recommendedName>
        <fullName evidence="1">MD-2-related lipid-recognition domain-containing protein</fullName>
    </recommendedName>
</protein>
<dbReference type="Pfam" id="PF02221">
    <property type="entry name" value="E1_DerP2_DerF2"/>
    <property type="match status" value="1"/>
</dbReference>
<dbReference type="SUPFAM" id="SSF81296">
    <property type="entry name" value="E set domains"/>
    <property type="match status" value="1"/>
</dbReference>
<name>A0A443RU98_9ACAR</name>
<proteinExistence type="predicted"/>
<comment type="caution">
    <text evidence="2">The sequence shown here is derived from an EMBL/GenBank/DDBJ whole genome shotgun (WGS) entry which is preliminary data.</text>
</comment>
<accession>A0A443RU98</accession>
<gene>
    <name evidence="2" type="ORF">B4U80_14558</name>
</gene>
<reference evidence="2 3" key="1">
    <citation type="journal article" date="2018" name="Gigascience">
        <title>Genomes of trombidid mites reveal novel predicted allergens and laterally-transferred genes associated with secondary metabolism.</title>
        <authorList>
            <person name="Dong X."/>
            <person name="Chaisiri K."/>
            <person name="Xia D."/>
            <person name="Armstrong S.D."/>
            <person name="Fang Y."/>
            <person name="Donnelly M.J."/>
            <person name="Kadowaki T."/>
            <person name="McGarry J.W."/>
            <person name="Darby A.C."/>
            <person name="Makepeace B.L."/>
        </authorList>
    </citation>
    <scope>NUCLEOTIDE SEQUENCE [LARGE SCALE GENOMIC DNA]</scope>
    <source>
        <strain evidence="2">UoL-UT</strain>
    </source>
</reference>
<evidence type="ECO:0000313" key="2">
    <source>
        <dbReference type="EMBL" id="RWS18765.1"/>
    </source>
</evidence>
<feature type="domain" description="MD-2-related lipid-recognition" evidence="1">
    <location>
        <begin position="51"/>
        <end position="115"/>
    </location>
</feature>
<dbReference type="InterPro" id="IPR003172">
    <property type="entry name" value="ML_dom"/>
</dbReference>